<dbReference type="EMBL" id="MPSH01000007">
    <property type="protein sequence ID" value="PNH33773.1"/>
    <property type="molecule type" value="Genomic_DNA"/>
</dbReference>
<reference evidence="2 3" key="1">
    <citation type="submission" date="2017-12" db="EMBL/GenBank/DDBJ databases">
        <title>Comparative genomics yields insights into virulence evolution of Verticillium dahliae.</title>
        <authorList>
            <person name="Fan R."/>
            <person name="Armitage A.D."/>
            <person name="Cascant-Lopez E."/>
            <person name="Sobczyk M."/>
            <person name="Cockerton H.M."/>
            <person name="Harrison R.J."/>
        </authorList>
    </citation>
    <scope>NUCLEOTIDE SEQUENCE [LARGE SCALE GENOMIC DNA]</scope>
    <source>
        <strain evidence="2 3">12008</strain>
    </source>
</reference>
<evidence type="ECO:0000313" key="3">
    <source>
        <dbReference type="Proteomes" id="UP000236305"/>
    </source>
</evidence>
<dbReference type="Proteomes" id="UP000236305">
    <property type="component" value="Unassembled WGS sequence"/>
</dbReference>
<dbReference type="AlphaFoldDB" id="A0AA45ANY6"/>
<accession>A0AA45ANY6</accession>
<proteinExistence type="predicted"/>
<organism evidence="2 3">
    <name type="scientific">Verticillium dahliae</name>
    <name type="common">Verticillium wilt</name>
    <dbReference type="NCBI Taxonomy" id="27337"/>
    <lineage>
        <taxon>Eukaryota</taxon>
        <taxon>Fungi</taxon>
        <taxon>Dikarya</taxon>
        <taxon>Ascomycota</taxon>
        <taxon>Pezizomycotina</taxon>
        <taxon>Sordariomycetes</taxon>
        <taxon>Hypocreomycetidae</taxon>
        <taxon>Glomerellales</taxon>
        <taxon>Plectosphaerellaceae</taxon>
        <taxon>Verticillium</taxon>
    </lineage>
</organism>
<name>A0AA45ANY6_VERDA</name>
<sequence>MAGRTATSFSKSKACQALELSSMPVIRPLLALLHTRGWDDGAGEKHRRRGAWTLVHGAKSYRHDPRATSSALECDRGGALKGACGAYMNAKNTERRFLGCRCIHVCDGFTAYNPPKMSSSSSQPAELAMVRQGLYRDQVEVWGELPHNDGPDSSNVNATPPLKSFGP</sequence>
<evidence type="ECO:0000313" key="2">
    <source>
        <dbReference type="EMBL" id="PNH33773.1"/>
    </source>
</evidence>
<gene>
    <name evidence="2" type="ORF">BJF96_g2752</name>
</gene>
<feature type="region of interest" description="Disordered" evidence="1">
    <location>
        <begin position="141"/>
        <end position="167"/>
    </location>
</feature>
<protein>
    <submittedName>
        <fullName evidence="2">Uncharacterized protein</fullName>
    </submittedName>
</protein>
<evidence type="ECO:0000256" key="1">
    <source>
        <dbReference type="SAM" id="MobiDB-lite"/>
    </source>
</evidence>
<comment type="caution">
    <text evidence="2">The sequence shown here is derived from an EMBL/GenBank/DDBJ whole genome shotgun (WGS) entry which is preliminary data.</text>
</comment>